<dbReference type="AlphaFoldDB" id="A0A9P3GMF2"/>
<sequence length="132" mass="14769">MARISSRRHAMENALPALPQLGGECVQIRPPGRVGLGPRAGLRQSQISAHRCLRSREQTPGAARVRDGERRRAQRTRGHGCWTYRLWQFSLAASLQNGRQARALAVSCTTWPSGRHGSTRHVLVSKYKHRKA</sequence>
<gene>
    <name evidence="2" type="ORF">PsYK624_136600</name>
</gene>
<evidence type="ECO:0000313" key="3">
    <source>
        <dbReference type="Proteomes" id="UP000703269"/>
    </source>
</evidence>
<proteinExistence type="predicted"/>
<name>A0A9P3GMF2_9APHY</name>
<evidence type="ECO:0000256" key="1">
    <source>
        <dbReference type="SAM" id="MobiDB-lite"/>
    </source>
</evidence>
<dbReference type="EMBL" id="BPQB01000072">
    <property type="protein sequence ID" value="GJE97441.1"/>
    <property type="molecule type" value="Genomic_DNA"/>
</dbReference>
<organism evidence="2 3">
    <name type="scientific">Phanerochaete sordida</name>
    <dbReference type="NCBI Taxonomy" id="48140"/>
    <lineage>
        <taxon>Eukaryota</taxon>
        <taxon>Fungi</taxon>
        <taxon>Dikarya</taxon>
        <taxon>Basidiomycota</taxon>
        <taxon>Agaricomycotina</taxon>
        <taxon>Agaricomycetes</taxon>
        <taxon>Polyporales</taxon>
        <taxon>Phanerochaetaceae</taxon>
        <taxon>Phanerochaete</taxon>
    </lineage>
</organism>
<protein>
    <submittedName>
        <fullName evidence="2">Uncharacterized protein</fullName>
    </submittedName>
</protein>
<accession>A0A9P3GMF2</accession>
<keyword evidence="3" id="KW-1185">Reference proteome</keyword>
<reference evidence="2 3" key="1">
    <citation type="submission" date="2021-08" db="EMBL/GenBank/DDBJ databases">
        <title>Draft Genome Sequence of Phanerochaete sordida strain YK-624.</title>
        <authorList>
            <person name="Mori T."/>
            <person name="Dohra H."/>
            <person name="Suzuki T."/>
            <person name="Kawagishi H."/>
            <person name="Hirai H."/>
        </authorList>
    </citation>
    <scope>NUCLEOTIDE SEQUENCE [LARGE SCALE GENOMIC DNA]</scope>
    <source>
        <strain evidence="2 3">YK-624</strain>
    </source>
</reference>
<comment type="caution">
    <text evidence="2">The sequence shown here is derived from an EMBL/GenBank/DDBJ whole genome shotgun (WGS) entry which is preliminary data.</text>
</comment>
<feature type="region of interest" description="Disordered" evidence="1">
    <location>
        <begin position="53"/>
        <end position="74"/>
    </location>
</feature>
<dbReference type="Proteomes" id="UP000703269">
    <property type="component" value="Unassembled WGS sequence"/>
</dbReference>
<evidence type="ECO:0000313" key="2">
    <source>
        <dbReference type="EMBL" id="GJE97441.1"/>
    </source>
</evidence>